<keyword evidence="3" id="KW-0378">Hydrolase</keyword>
<dbReference type="GO" id="GO:0006508">
    <property type="term" value="P:proteolysis"/>
    <property type="evidence" value="ECO:0007669"/>
    <property type="project" value="UniProtKB-KW"/>
</dbReference>
<comment type="similarity">
    <text evidence="1">Belongs to the peptidase C48 family.</text>
</comment>
<dbReference type="InterPro" id="IPR038765">
    <property type="entry name" value="Papain-like_cys_pep_sf"/>
</dbReference>
<accession>A0A151IYM7</accession>
<keyword evidence="2" id="KW-0645">Protease</keyword>
<evidence type="ECO:0000256" key="2">
    <source>
        <dbReference type="ARBA" id="ARBA00022670"/>
    </source>
</evidence>
<dbReference type="SUPFAM" id="SSF54001">
    <property type="entry name" value="Cysteine proteinases"/>
    <property type="match status" value="1"/>
</dbReference>
<dbReference type="Proteomes" id="UP000078492">
    <property type="component" value="Unassembled WGS sequence"/>
</dbReference>
<sequence length="110" mass="13208">MLPIYRRVHWTFMVVDFKRKLFLYLNSMHKIPPGYFIDRLVSFITTQYGAKKFKWDEWSMYSPQDIPAQYLDSTSDGVHVCVWGYINTHSVHIEFRECDMRYACKGTIIK</sequence>
<dbReference type="EMBL" id="KQ980746">
    <property type="protein sequence ID" value="KYN13646.1"/>
    <property type="molecule type" value="Genomic_DNA"/>
</dbReference>
<reference evidence="5 6" key="1">
    <citation type="submission" date="2015-09" db="EMBL/GenBank/DDBJ databases">
        <title>Trachymyrmex cornetzi WGS genome.</title>
        <authorList>
            <person name="Nygaard S."/>
            <person name="Hu H."/>
            <person name="Boomsma J."/>
            <person name="Zhang G."/>
        </authorList>
    </citation>
    <scope>NUCLEOTIDE SEQUENCE [LARGE SCALE GENOMIC DNA]</scope>
    <source>
        <strain evidence="5">Tcor2-1</strain>
        <tissue evidence="5">Whole body</tissue>
    </source>
</reference>
<feature type="domain" description="Ubiquitin-like protease family profile" evidence="4">
    <location>
        <begin position="2"/>
        <end position="82"/>
    </location>
</feature>
<protein>
    <recommendedName>
        <fullName evidence="4">Ubiquitin-like protease family profile domain-containing protein</fullName>
    </recommendedName>
</protein>
<dbReference type="GO" id="GO:0008234">
    <property type="term" value="F:cysteine-type peptidase activity"/>
    <property type="evidence" value="ECO:0007669"/>
    <property type="project" value="InterPro"/>
</dbReference>
<evidence type="ECO:0000313" key="6">
    <source>
        <dbReference type="Proteomes" id="UP000078492"/>
    </source>
</evidence>
<evidence type="ECO:0000313" key="5">
    <source>
        <dbReference type="EMBL" id="KYN13646.1"/>
    </source>
</evidence>
<evidence type="ECO:0000259" key="4">
    <source>
        <dbReference type="Pfam" id="PF02902"/>
    </source>
</evidence>
<evidence type="ECO:0000256" key="3">
    <source>
        <dbReference type="ARBA" id="ARBA00022801"/>
    </source>
</evidence>
<dbReference type="Gene3D" id="3.40.395.10">
    <property type="entry name" value="Adenoviral Proteinase, Chain A"/>
    <property type="match status" value="1"/>
</dbReference>
<dbReference type="Pfam" id="PF02902">
    <property type="entry name" value="Peptidase_C48"/>
    <property type="match status" value="1"/>
</dbReference>
<evidence type="ECO:0000256" key="1">
    <source>
        <dbReference type="ARBA" id="ARBA00005234"/>
    </source>
</evidence>
<name>A0A151IYM7_9HYME</name>
<keyword evidence="6" id="KW-1185">Reference proteome</keyword>
<gene>
    <name evidence="5" type="ORF">ALC57_14159</name>
</gene>
<proteinExistence type="inferred from homology"/>
<dbReference type="InterPro" id="IPR003653">
    <property type="entry name" value="Peptidase_C48_C"/>
</dbReference>
<dbReference type="AlphaFoldDB" id="A0A151IYM7"/>
<organism evidence="5 6">
    <name type="scientific">Trachymyrmex cornetzi</name>
    <dbReference type="NCBI Taxonomy" id="471704"/>
    <lineage>
        <taxon>Eukaryota</taxon>
        <taxon>Metazoa</taxon>
        <taxon>Ecdysozoa</taxon>
        <taxon>Arthropoda</taxon>
        <taxon>Hexapoda</taxon>
        <taxon>Insecta</taxon>
        <taxon>Pterygota</taxon>
        <taxon>Neoptera</taxon>
        <taxon>Endopterygota</taxon>
        <taxon>Hymenoptera</taxon>
        <taxon>Apocrita</taxon>
        <taxon>Aculeata</taxon>
        <taxon>Formicoidea</taxon>
        <taxon>Formicidae</taxon>
        <taxon>Myrmicinae</taxon>
        <taxon>Trachymyrmex</taxon>
    </lineage>
</organism>